<dbReference type="OrthoDB" id="144090at2759"/>
<keyword evidence="3" id="KW-1185">Reference proteome</keyword>
<proteinExistence type="predicted"/>
<dbReference type="EMBL" id="ANIZ01002152">
    <property type="protein sequence ID" value="ETI42072.1"/>
    <property type="molecule type" value="Genomic_DNA"/>
</dbReference>
<reference evidence="2 3" key="1">
    <citation type="submission" date="2013-11" db="EMBL/GenBank/DDBJ databases">
        <title>The Genome Sequence of Phytophthora parasitica P1569.</title>
        <authorList>
            <consortium name="The Broad Institute Genomics Platform"/>
            <person name="Russ C."/>
            <person name="Tyler B."/>
            <person name="Panabieres F."/>
            <person name="Shan W."/>
            <person name="Tripathy S."/>
            <person name="Grunwald N."/>
            <person name="Machado M."/>
            <person name="Johnson C.S."/>
            <person name="Arredondo F."/>
            <person name="Hong C."/>
            <person name="Coffey M."/>
            <person name="Young S.K."/>
            <person name="Zeng Q."/>
            <person name="Gargeya S."/>
            <person name="Fitzgerald M."/>
            <person name="Abouelleil A."/>
            <person name="Alvarado L."/>
            <person name="Chapman S.B."/>
            <person name="Gainer-Dewar J."/>
            <person name="Goldberg J."/>
            <person name="Griggs A."/>
            <person name="Gujja S."/>
            <person name="Hansen M."/>
            <person name="Howarth C."/>
            <person name="Imamovic A."/>
            <person name="Ireland A."/>
            <person name="Larimer J."/>
            <person name="McCowan C."/>
            <person name="Murphy C."/>
            <person name="Pearson M."/>
            <person name="Poon T.W."/>
            <person name="Priest M."/>
            <person name="Roberts A."/>
            <person name="Saif S."/>
            <person name="Shea T."/>
            <person name="Sykes S."/>
            <person name="Wortman J."/>
            <person name="Nusbaum C."/>
            <person name="Birren B."/>
        </authorList>
    </citation>
    <scope>NUCLEOTIDE SEQUENCE [LARGE SCALE GENOMIC DNA]</scope>
    <source>
        <strain evidence="2 3">P1569</strain>
    </source>
</reference>
<gene>
    <name evidence="2" type="ORF">F443_12742</name>
    <name evidence="1" type="ORF">F443_12746</name>
</gene>
<evidence type="ECO:0000313" key="1">
    <source>
        <dbReference type="EMBL" id="ETI42068.1"/>
    </source>
</evidence>
<sequence>MKTCIDERFAEDASITPVALFGIICKKISRLTLDGPPPLLSQVQSHTKKMA</sequence>
<organism evidence="2 3">
    <name type="scientific">Phytophthora nicotianae P1569</name>
    <dbReference type="NCBI Taxonomy" id="1317065"/>
    <lineage>
        <taxon>Eukaryota</taxon>
        <taxon>Sar</taxon>
        <taxon>Stramenopiles</taxon>
        <taxon>Oomycota</taxon>
        <taxon>Peronosporomycetes</taxon>
        <taxon>Peronosporales</taxon>
        <taxon>Peronosporaceae</taxon>
        <taxon>Phytophthora</taxon>
    </lineage>
</organism>
<dbReference type="EMBL" id="ANIZ01002155">
    <property type="protein sequence ID" value="ETI42068.1"/>
    <property type="molecule type" value="Genomic_DNA"/>
</dbReference>
<evidence type="ECO:0000313" key="2">
    <source>
        <dbReference type="EMBL" id="ETI42072.1"/>
    </source>
</evidence>
<accession>V9EVH5</accession>
<dbReference type="Proteomes" id="UP000018721">
    <property type="component" value="Unassembled WGS sequence"/>
</dbReference>
<evidence type="ECO:0000313" key="3">
    <source>
        <dbReference type="Proteomes" id="UP000018721"/>
    </source>
</evidence>
<protein>
    <submittedName>
        <fullName evidence="2">Uncharacterized protein</fullName>
    </submittedName>
</protein>
<dbReference type="HOGENOM" id="CLU_3110558_0_0_1"/>
<comment type="caution">
    <text evidence="2">The sequence shown here is derived from an EMBL/GenBank/DDBJ whole genome shotgun (WGS) entry which is preliminary data.</text>
</comment>
<dbReference type="AlphaFoldDB" id="V9EVH5"/>
<name>V9EVH5_PHYNI</name>